<dbReference type="Gene3D" id="3.30.70.330">
    <property type="match status" value="1"/>
</dbReference>
<dbReference type="Pfam" id="PF00641">
    <property type="entry name" value="Zn_ribbon_RanBP"/>
    <property type="match status" value="1"/>
</dbReference>
<protein>
    <recommendedName>
        <fullName evidence="11">RNA-binding protein</fullName>
    </recommendedName>
</protein>
<feature type="compositionally biased region" description="Gly residues" evidence="6">
    <location>
        <begin position="457"/>
        <end position="467"/>
    </location>
</feature>
<dbReference type="OrthoDB" id="448399at2759"/>
<evidence type="ECO:0000256" key="6">
    <source>
        <dbReference type="SAM" id="MobiDB-lite"/>
    </source>
</evidence>
<feature type="domain" description="RanBP2-type" evidence="8">
    <location>
        <begin position="337"/>
        <end position="366"/>
    </location>
</feature>
<dbReference type="SMART" id="SM00547">
    <property type="entry name" value="ZnF_RBZ"/>
    <property type="match status" value="2"/>
</dbReference>
<feature type="compositionally biased region" description="Gly residues" evidence="6">
    <location>
        <begin position="501"/>
        <end position="515"/>
    </location>
</feature>
<dbReference type="PROSITE" id="PS50102">
    <property type="entry name" value="RRM"/>
    <property type="match status" value="1"/>
</dbReference>
<keyword evidence="3" id="KW-0862">Zinc</keyword>
<name>A0A5E8BTG7_9ASCO</name>
<evidence type="ECO:0000256" key="4">
    <source>
        <dbReference type="PROSITE-ProRule" id="PRU00176"/>
    </source>
</evidence>
<dbReference type="GO" id="GO:0008270">
    <property type="term" value="F:zinc ion binding"/>
    <property type="evidence" value="ECO:0007669"/>
    <property type="project" value="UniProtKB-KW"/>
</dbReference>
<dbReference type="PANTHER" id="PTHR23111">
    <property type="entry name" value="ZINC FINGER PROTEIN"/>
    <property type="match status" value="1"/>
</dbReference>
<dbReference type="Proteomes" id="UP000398389">
    <property type="component" value="Unassembled WGS sequence"/>
</dbReference>
<feature type="region of interest" description="Disordered" evidence="6">
    <location>
        <begin position="378"/>
        <end position="403"/>
    </location>
</feature>
<feature type="compositionally biased region" description="Low complexity" evidence="6">
    <location>
        <begin position="558"/>
        <end position="580"/>
    </location>
</feature>
<evidence type="ECO:0000259" key="8">
    <source>
        <dbReference type="PROSITE" id="PS50199"/>
    </source>
</evidence>
<evidence type="ECO:0000256" key="1">
    <source>
        <dbReference type="ARBA" id="ARBA00022723"/>
    </source>
</evidence>
<reference evidence="9 10" key="1">
    <citation type="submission" date="2019-09" db="EMBL/GenBank/DDBJ databases">
        <authorList>
            <person name="Brejova B."/>
        </authorList>
    </citation>
    <scope>NUCLEOTIDE SEQUENCE [LARGE SCALE GENOMIC DNA]</scope>
</reference>
<proteinExistence type="predicted"/>
<feature type="compositionally biased region" description="Basic and acidic residues" evidence="6">
    <location>
        <begin position="581"/>
        <end position="591"/>
    </location>
</feature>
<evidence type="ECO:0000256" key="5">
    <source>
        <dbReference type="PROSITE-ProRule" id="PRU00322"/>
    </source>
</evidence>
<dbReference type="GO" id="GO:0003729">
    <property type="term" value="F:mRNA binding"/>
    <property type="evidence" value="ECO:0007669"/>
    <property type="project" value="TreeGrafter"/>
</dbReference>
<dbReference type="Pfam" id="PF00076">
    <property type="entry name" value="RRM_1"/>
    <property type="match status" value="1"/>
</dbReference>
<dbReference type="InterPro" id="IPR001876">
    <property type="entry name" value="Znf_RanBP2"/>
</dbReference>
<dbReference type="RefSeq" id="XP_031853894.1">
    <property type="nucleotide sequence ID" value="XM_031998003.1"/>
</dbReference>
<keyword evidence="10" id="KW-1185">Reference proteome</keyword>
<dbReference type="Gene3D" id="3.30.420.10">
    <property type="entry name" value="Ribonuclease H-like superfamily/Ribonuclease H"/>
    <property type="match status" value="1"/>
</dbReference>
<evidence type="ECO:0000256" key="3">
    <source>
        <dbReference type="ARBA" id="ARBA00022833"/>
    </source>
</evidence>
<evidence type="ECO:0000313" key="10">
    <source>
        <dbReference type="Proteomes" id="UP000398389"/>
    </source>
</evidence>
<dbReference type="SUPFAM" id="SSF54928">
    <property type="entry name" value="RNA-binding domain, RBD"/>
    <property type="match status" value="1"/>
</dbReference>
<organism evidence="9 10">
    <name type="scientific">Magnusiomyces paraingens</name>
    <dbReference type="NCBI Taxonomy" id="2606893"/>
    <lineage>
        <taxon>Eukaryota</taxon>
        <taxon>Fungi</taxon>
        <taxon>Dikarya</taxon>
        <taxon>Ascomycota</taxon>
        <taxon>Saccharomycotina</taxon>
        <taxon>Dipodascomycetes</taxon>
        <taxon>Dipodascales</taxon>
        <taxon>Dipodascaceae</taxon>
        <taxon>Magnusiomyces</taxon>
    </lineage>
</organism>
<keyword evidence="1" id="KW-0479">Metal-binding</keyword>
<keyword evidence="2 5" id="KW-0863">Zinc-finger</keyword>
<dbReference type="InterPro" id="IPR036443">
    <property type="entry name" value="Znf_RanBP2_sf"/>
</dbReference>
<dbReference type="PROSITE" id="PS50199">
    <property type="entry name" value="ZF_RANBP2_2"/>
    <property type="match status" value="1"/>
</dbReference>
<feature type="region of interest" description="Disordered" evidence="6">
    <location>
        <begin position="494"/>
        <end position="645"/>
    </location>
</feature>
<dbReference type="InterPro" id="IPR035979">
    <property type="entry name" value="RBD_domain_sf"/>
</dbReference>
<gene>
    <name evidence="9" type="ORF">SAPINGB_P003285</name>
</gene>
<dbReference type="InterPro" id="IPR012337">
    <property type="entry name" value="RNaseH-like_sf"/>
</dbReference>
<dbReference type="SUPFAM" id="SSF53098">
    <property type="entry name" value="Ribonuclease H-like"/>
    <property type="match status" value="1"/>
</dbReference>
<feature type="domain" description="RRM" evidence="7">
    <location>
        <begin position="238"/>
        <end position="316"/>
    </location>
</feature>
<sequence>MNDAYIVINISTTIPDDQGAYFPKDFSEIIELAWVIVDGSTLEEIFSDHLLVRPVNTPITNLCTSITALTWDHVQNSMGFSEAIAALDTSIQTQIPESDIIFVGFVAAEVRVQILREAFDKGVILPPYLQCPKFFDLKTEYSRWHKHHPEIPHLIPITLASVCNNLGIAPPSEKPREVLGYNVDQEHSGKAAEEVVTVSRILEALIKQAQPIEQHQDVFAHPNDLKEDMHAFMSECSNIIFLSNLPHDTTQGELESWFTQYGGRPIDFWTLRVPDQGKAIGSGFVAFSTHEEAIGSFSMNGKCLNDRVIEVFPSSPSVLEHASDILVHFPQSKNRPRPGDWNCPKCGFSNFQRRTACFRCSYPLPTKSSTQAKNIMHNNNPSAEHSDLDPEYTEECQGPESGGYNINLKRANTSSAAAGYAGYPLGPSSKGYSGPDTHRSQNTISKNMTGNGTHDSYGGGNNSGSKGGELEVYDNGVGGGYKKHHQFINNVNAKMNENGNKGHGYTRGNGQGGNKGIHQNLGNDELEGGGLPNGGGGGFDSPHILGGAKNPREHDRNGNNNNGNNTGSIVNNNDNINNNINKDKDKDKDENSTSNNQSHGNGPAVPFRAGDWKCGREGCNYHNFAKNPRSNGQQQQQNVGAGRGA</sequence>
<dbReference type="FunFam" id="4.10.1060.10:FF:000024">
    <property type="entry name" value="RNA-binding protein"/>
    <property type="match status" value="1"/>
</dbReference>
<dbReference type="SUPFAM" id="SSF90209">
    <property type="entry name" value="Ran binding protein zinc finger-like"/>
    <property type="match status" value="1"/>
</dbReference>
<accession>A0A5E8BTG7</accession>
<dbReference type="PROSITE" id="PS01358">
    <property type="entry name" value="ZF_RANBP2_1"/>
    <property type="match status" value="1"/>
</dbReference>
<feature type="region of interest" description="Disordered" evidence="6">
    <location>
        <begin position="426"/>
        <end position="471"/>
    </location>
</feature>
<feature type="compositionally biased region" description="Gly residues" evidence="6">
    <location>
        <begin position="528"/>
        <end position="539"/>
    </location>
</feature>
<dbReference type="EMBL" id="CABVLU010000002">
    <property type="protein sequence ID" value="VVT52005.1"/>
    <property type="molecule type" value="Genomic_DNA"/>
</dbReference>
<evidence type="ECO:0000259" key="7">
    <source>
        <dbReference type="PROSITE" id="PS50102"/>
    </source>
</evidence>
<dbReference type="AlphaFoldDB" id="A0A5E8BTG7"/>
<evidence type="ECO:0000256" key="2">
    <source>
        <dbReference type="ARBA" id="ARBA00022771"/>
    </source>
</evidence>
<feature type="compositionally biased region" description="Polar residues" evidence="6">
    <location>
        <begin position="440"/>
        <end position="454"/>
    </location>
</feature>
<dbReference type="InterPro" id="IPR000504">
    <property type="entry name" value="RRM_dom"/>
</dbReference>
<dbReference type="Gene3D" id="4.10.1060.10">
    <property type="entry name" value="Zinc finger, RanBP2-type"/>
    <property type="match status" value="2"/>
</dbReference>
<keyword evidence="4" id="KW-0694">RNA-binding</keyword>
<dbReference type="PANTHER" id="PTHR23111:SF40">
    <property type="entry name" value="RNA-BINDING PROTEIN INVOLVED IN HETEROCHROMATIN ASSEMBLY-RELATED"/>
    <property type="match status" value="1"/>
</dbReference>
<evidence type="ECO:0008006" key="11">
    <source>
        <dbReference type="Google" id="ProtNLM"/>
    </source>
</evidence>
<dbReference type="SMART" id="SM00360">
    <property type="entry name" value="RRM"/>
    <property type="match status" value="1"/>
</dbReference>
<dbReference type="GeneID" id="43582103"/>
<evidence type="ECO:0000313" key="9">
    <source>
        <dbReference type="EMBL" id="VVT52005.1"/>
    </source>
</evidence>
<dbReference type="InterPro" id="IPR012677">
    <property type="entry name" value="Nucleotide-bd_a/b_plait_sf"/>
</dbReference>
<dbReference type="InterPro" id="IPR036397">
    <property type="entry name" value="RNaseH_sf"/>
</dbReference>